<evidence type="ECO:0000313" key="2">
    <source>
        <dbReference type="Proteomes" id="UP000662088"/>
    </source>
</evidence>
<sequence length="495" mass="59683">MMKDIINLDDSNKNLNVSKEKVDILIREIKAKGKKIIKVYNSFSQVDPCSYSLIQLYKLTEQNINYKDNEYRFFTTMNKSLIFQWSNHENILKLSQYILNENLLTIYFKYMKFKDNKIFSSLRKNVKIEELNIAINKLSALLNNSFALLPPIYSNIYSEDFINSDIYNKSLSEEELENEVKRINFNHNGHLITKYTNNNISYWIKGLIYRDKKNEAFNKYYAYEREIFKQFKENIDCLNIYIKSFKFLKPVLIEEEYKSLSKYILNEDEFNLYLKKICNKLMKYRNYISIINRVTSLDEEVLHLLDFIYTNTKSINEGEQLLSFINKYYYYMLINNIEKNNQYISEYSSVEDYFNILIKAVKFTNKILNNNLPLENYLNELFNEDVMIELNNTITTGINYESEILSLLKSWGYKIMCNFHYDNYTLRYIVFTKENPNNFVPIYFDSISEFNENSLKEILYLLANSKDILFIWSRDWWYKRNSETIRIRSFLNRIL</sequence>
<evidence type="ECO:0000313" key="1">
    <source>
        <dbReference type="EMBL" id="MBC5640713.1"/>
    </source>
</evidence>
<reference evidence="1" key="1">
    <citation type="submission" date="2020-08" db="EMBL/GenBank/DDBJ databases">
        <title>Genome public.</title>
        <authorList>
            <person name="Liu C."/>
            <person name="Sun Q."/>
        </authorList>
    </citation>
    <scope>NUCLEOTIDE SEQUENCE</scope>
    <source>
        <strain evidence="1">NSJ-42</strain>
    </source>
</reference>
<organism evidence="1 2">
    <name type="scientific">Clostridium lentum</name>
    <dbReference type="NCBI Taxonomy" id="2763037"/>
    <lineage>
        <taxon>Bacteria</taxon>
        <taxon>Bacillati</taxon>
        <taxon>Bacillota</taxon>
        <taxon>Clostridia</taxon>
        <taxon>Eubacteriales</taxon>
        <taxon>Clostridiaceae</taxon>
        <taxon>Clostridium</taxon>
    </lineage>
</organism>
<accession>A0A8I0AEU9</accession>
<dbReference type="RefSeq" id="WP_186835340.1">
    <property type="nucleotide sequence ID" value="NZ_JACOOQ010000016.1"/>
</dbReference>
<dbReference type="EMBL" id="JACOOQ010000016">
    <property type="protein sequence ID" value="MBC5640713.1"/>
    <property type="molecule type" value="Genomic_DNA"/>
</dbReference>
<keyword evidence="2" id="KW-1185">Reference proteome</keyword>
<gene>
    <name evidence="1" type="ORF">H8R92_09835</name>
</gene>
<protein>
    <submittedName>
        <fullName evidence="1">Uncharacterized protein</fullName>
    </submittedName>
</protein>
<name>A0A8I0AEU9_9CLOT</name>
<comment type="caution">
    <text evidence="1">The sequence shown here is derived from an EMBL/GenBank/DDBJ whole genome shotgun (WGS) entry which is preliminary data.</text>
</comment>
<dbReference type="Proteomes" id="UP000662088">
    <property type="component" value="Unassembled WGS sequence"/>
</dbReference>
<proteinExistence type="predicted"/>
<dbReference type="AlphaFoldDB" id="A0A8I0AEU9"/>